<evidence type="ECO:0000256" key="1">
    <source>
        <dbReference type="ARBA" id="ARBA00002442"/>
    </source>
</evidence>
<evidence type="ECO:0000256" key="3">
    <source>
        <dbReference type="ARBA" id="ARBA00008741"/>
    </source>
</evidence>
<evidence type="ECO:0000313" key="13">
    <source>
        <dbReference type="EMBL" id="PWW16195.1"/>
    </source>
</evidence>
<dbReference type="AlphaFoldDB" id="A0A317QDE6"/>
<evidence type="ECO:0000256" key="7">
    <source>
        <dbReference type="ARBA" id="ARBA00022519"/>
    </source>
</evidence>
<feature type="transmembrane region" description="Helical" evidence="12">
    <location>
        <begin position="15"/>
        <end position="35"/>
    </location>
</feature>
<dbReference type="GO" id="GO:0005886">
    <property type="term" value="C:plasma membrane"/>
    <property type="evidence" value="ECO:0007669"/>
    <property type="project" value="UniProtKB-SubCell"/>
</dbReference>
<dbReference type="InterPro" id="IPR007078">
    <property type="entry name" value="Haem_export_protD_CcmD"/>
</dbReference>
<dbReference type="NCBIfam" id="TIGR03141">
    <property type="entry name" value="cytochro_ccmD"/>
    <property type="match status" value="1"/>
</dbReference>
<evidence type="ECO:0000256" key="12">
    <source>
        <dbReference type="RuleBase" id="RU363101"/>
    </source>
</evidence>
<dbReference type="Proteomes" id="UP000246964">
    <property type="component" value="Unassembled WGS sequence"/>
</dbReference>
<evidence type="ECO:0000256" key="5">
    <source>
        <dbReference type="ARBA" id="ARBA00022448"/>
    </source>
</evidence>
<keyword evidence="5 12" id="KW-0813">Transport</keyword>
<comment type="similarity">
    <text evidence="3 12">Belongs to the CcmD/CycX/HelD family.</text>
</comment>
<evidence type="ECO:0000256" key="8">
    <source>
        <dbReference type="ARBA" id="ARBA00022692"/>
    </source>
</evidence>
<evidence type="ECO:0000256" key="9">
    <source>
        <dbReference type="ARBA" id="ARBA00022748"/>
    </source>
</evidence>
<dbReference type="GO" id="GO:0015886">
    <property type="term" value="P:heme transport"/>
    <property type="evidence" value="ECO:0007669"/>
    <property type="project" value="InterPro"/>
</dbReference>
<keyword evidence="10 12" id="KW-1133">Transmembrane helix</keyword>
<dbReference type="EMBL" id="QGTT01000001">
    <property type="protein sequence ID" value="PWW16195.1"/>
    <property type="molecule type" value="Genomic_DNA"/>
</dbReference>
<dbReference type="PANTHER" id="PTHR37531:SF1">
    <property type="entry name" value="HEME EXPORTER PROTEIN D"/>
    <property type="match status" value="1"/>
</dbReference>
<dbReference type="InterPro" id="IPR052075">
    <property type="entry name" value="Heme_exporter_D"/>
</dbReference>
<gene>
    <name evidence="13" type="ORF">DET45_101303</name>
</gene>
<keyword evidence="8 12" id="KW-0812">Transmembrane</keyword>
<protein>
    <recommendedName>
        <fullName evidence="4 12">Heme exporter protein D</fullName>
    </recommendedName>
</protein>
<evidence type="ECO:0000256" key="4">
    <source>
        <dbReference type="ARBA" id="ARBA00016461"/>
    </source>
</evidence>
<dbReference type="GO" id="GO:1903607">
    <property type="term" value="P:cytochrome c biosynthetic process"/>
    <property type="evidence" value="ECO:0007669"/>
    <property type="project" value="TreeGrafter"/>
</dbReference>
<organism evidence="13 14">
    <name type="scientific">Pseudidiomarina maritima</name>
    <dbReference type="NCBI Taxonomy" id="519453"/>
    <lineage>
        <taxon>Bacteria</taxon>
        <taxon>Pseudomonadati</taxon>
        <taxon>Pseudomonadota</taxon>
        <taxon>Gammaproteobacteria</taxon>
        <taxon>Alteromonadales</taxon>
        <taxon>Idiomarinaceae</taxon>
        <taxon>Pseudidiomarina</taxon>
    </lineage>
</organism>
<keyword evidence="11 12" id="KW-0472">Membrane</keyword>
<sequence>MAFDSWYDFIDMGGYGFYVWLAYGVTLLALTILVMHGLRTRKQLQQQAVQQQQRQQRLARRKQQERGTT</sequence>
<dbReference type="OrthoDB" id="9815607at2"/>
<comment type="caution">
    <text evidence="13">The sequence shown here is derived from an EMBL/GenBank/DDBJ whole genome shotgun (WGS) entry which is preliminary data.</text>
</comment>
<evidence type="ECO:0000256" key="11">
    <source>
        <dbReference type="ARBA" id="ARBA00023136"/>
    </source>
</evidence>
<reference evidence="13 14" key="1">
    <citation type="submission" date="2018-05" db="EMBL/GenBank/DDBJ databases">
        <title>Freshwater and sediment microbial communities from various areas in North America, analyzing microbe dynamics in response to fracking.</title>
        <authorList>
            <person name="Lamendella R."/>
        </authorList>
    </citation>
    <scope>NUCLEOTIDE SEQUENCE [LARGE SCALE GENOMIC DNA]</scope>
    <source>
        <strain evidence="13 14">125B1</strain>
    </source>
</reference>
<dbReference type="GO" id="GO:0017004">
    <property type="term" value="P:cytochrome complex assembly"/>
    <property type="evidence" value="ECO:0007669"/>
    <property type="project" value="UniProtKB-KW"/>
</dbReference>
<evidence type="ECO:0000313" key="14">
    <source>
        <dbReference type="Proteomes" id="UP000246964"/>
    </source>
</evidence>
<keyword evidence="14" id="KW-1185">Reference proteome</keyword>
<keyword evidence="7 12" id="KW-0997">Cell inner membrane</keyword>
<dbReference type="Pfam" id="PF04995">
    <property type="entry name" value="CcmD"/>
    <property type="match status" value="1"/>
</dbReference>
<keyword evidence="6 12" id="KW-1003">Cell membrane</keyword>
<keyword evidence="9 12" id="KW-0201">Cytochrome c-type biogenesis</keyword>
<dbReference type="PANTHER" id="PTHR37531">
    <property type="entry name" value="HEME EXPORTER PROTEIN D"/>
    <property type="match status" value="1"/>
</dbReference>
<accession>A0A317QDE6</accession>
<name>A0A317QDE6_9GAMM</name>
<comment type="function">
    <text evidence="1 12">Required for the export of heme to the periplasm for the biogenesis of c-type cytochromes.</text>
</comment>
<evidence type="ECO:0000256" key="10">
    <source>
        <dbReference type="ARBA" id="ARBA00022989"/>
    </source>
</evidence>
<evidence type="ECO:0000256" key="2">
    <source>
        <dbReference type="ARBA" id="ARBA00004377"/>
    </source>
</evidence>
<evidence type="ECO:0000256" key="6">
    <source>
        <dbReference type="ARBA" id="ARBA00022475"/>
    </source>
</evidence>
<proteinExistence type="inferred from homology"/>
<dbReference type="RefSeq" id="WP_110074933.1">
    <property type="nucleotide sequence ID" value="NZ_QGTT01000001.1"/>
</dbReference>
<comment type="subcellular location">
    <subcellularLocation>
        <location evidence="2 12">Cell inner membrane</location>
        <topology evidence="2 12">Single-pass membrane protein</topology>
    </subcellularLocation>
</comment>